<evidence type="ECO:0000256" key="7">
    <source>
        <dbReference type="ARBA" id="ARBA00023136"/>
    </source>
</evidence>
<dbReference type="InterPro" id="IPR000515">
    <property type="entry name" value="MetI-like"/>
</dbReference>
<evidence type="ECO:0000256" key="1">
    <source>
        <dbReference type="ARBA" id="ARBA00004429"/>
    </source>
</evidence>
<comment type="similarity">
    <text evidence="8">Belongs to the binding-protein-dependent transport system permease family.</text>
</comment>
<dbReference type="Gene3D" id="1.10.3720.10">
    <property type="entry name" value="MetI-like"/>
    <property type="match status" value="1"/>
</dbReference>
<dbReference type="PANTHER" id="PTHR43357:SF4">
    <property type="entry name" value="INNER MEMBRANE ABC TRANSPORTER PERMEASE PROTEIN YDCV"/>
    <property type="match status" value="1"/>
</dbReference>
<keyword evidence="11" id="KW-1185">Reference proteome</keyword>
<feature type="transmembrane region" description="Helical" evidence="8">
    <location>
        <begin position="9"/>
        <end position="31"/>
    </location>
</feature>
<dbReference type="GO" id="GO:0005886">
    <property type="term" value="C:plasma membrane"/>
    <property type="evidence" value="ECO:0007669"/>
    <property type="project" value="UniProtKB-SubCell"/>
</dbReference>
<dbReference type="Proteomes" id="UP000186102">
    <property type="component" value="Unassembled WGS sequence"/>
</dbReference>
<sequence length="274" mass="31083">MKRGIVSKLVLVLIFAYLFFPIVATLLFSVATRWSTTILPEGYTLSYYQQLFSSPEFMQALLRTVYVSFATIILSILIIIPSMYLAIVYYPRLEKLFEILSILPFAMPGVILAIGMIQMYSKGPVRITGTPWILIGSYFVLILPFMYQATKNSFRTINVKSLTEAALMLGCGKLETFVKIIFPNVLRGVISAALISVSVLFGEFVLANLLVGDNYETIQIYLYKLQKVDGHLANALVASYFLVILLMSLILIWIAFRRETKLTRSRKSDSRRCY</sequence>
<dbReference type="GO" id="GO:0055085">
    <property type="term" value="P:transmembrane transport"/>
    <property type="evidence" value="ECO:0007669"/>
    <property type="project" value="InterPro"/>
</dbReference>
<evidence type="ECO:0000313" key="10">
    <source>
        <dbReference type="EMBL" id="OLN33853.1"/>
    </source>
</evidence>
<dbReference type="RefSeq" id="WP_075362880.1">
    <property type="nucleotide sequence ID" value="NZ_MLBF01000001.1"/>
</dbReference>
<dbReference type="AlphaFoldDB" id="A0A1Q8R2G2"/>
<gene>
    <name evidence="10" type="ORF">DSOL_0031</name>
</gene>
<dbReference type="OrthoDB" id="9782004at2"/>
<evidence type="ECO:0000256" key="5">
    <source>
        <dbReference type="ARBA" id="ARBA00022692"/>
    </source>
</evidence>
<dbReference type="InterPro" id="IPR035906">
    <property type="entry name" value="MetI-like_sf"/>
</dbReference>
<feature type="transmembrane region" description="Helical" evidence="8">
    <location>
        <begin position="65"/>
        <end position="87"/>
    </location>
</feature>
<protein>
    <submittedName>
        <fullName evidence="10">Thiamin ABC transporter, transmembrane component</fullName>
    </submittedName>
</protein>
<comment type="caution">
    <text evidence="10">The sequence shown here is derived from an EMBL/GenBank/DDBJ whole genome shotgun (WGS) entry which is preliminary data.</text>
</comment>
<dbReference type="Pfam" id="PF00528">
    <property type="entry name" value="BPD_transp_1"/>
    <property type="match status" value="1"/>
</dbReference>
<keyword evidence="4" id="KW-0997">Cell inner membrane</keyword>
<dbReference type="CDD" id="cd06261">
    <property type="entry name" value="TM_PBP2"/>
    <property type="match status" value="1"/>
</dbReference>
<dbReference type="EMBL" id="MLBF01000001">
    <property type="protein sequence ID" value="OLN33853.1"/>
    <property type="molecule type" value="Genomic_DNA"/>
</dbReference>
<feature type="transmembrane region" description="Helical" evidence="8">
    <location>
        <begin position="231"/>
        <end position="256"/>
    </location>
</feature>
<evidence type="ECO:0000256" key="3">
    <source>
        <dbReference type="ARBA" id="ARBA00022475"/>
    </source>
</evidence>
<dbReference type="PROSITE" id="PS50928">
    <property type="entry name" value="ABC_TM1"/>
    <property type="match status" value="1"/>
</dbReference>
<keyword evidence="5 8" id="KW-0812">Transmembrane</keyword>
<evidence type="ECO:0000256" key="2">
    <source>
        <dbReference type="ARBA" id="ARBA00022448"/>
    </source>
</evidence>
<evidence type="ECO:0000313" key="11">
    <source>
        <dbReference type="Proteomes" id="UP000186102"/>
    </source>
</evidence>
<comment type="subcellular location">
    <subcellularLocation>
        <location evidence="1">Cell inner membrane</location>
        <topology evidence="1">Multi-pass membrane protein</topology>
    </subcellularLocation>
    <subcellularLocation>
        <location evidence="8">Cell membrane</location>
        <topology evidence="8">Multi-pass membrane protein</topology>
    </subcellularLocation>
</comment>
<organism evidence="10 11">
    <name type="scientific">Desulfosporosinus metallidurans</name>
    <dbReference type="NCBI Taxonomy" id="1888891"/>
    <lineage>
        <taxon>Bacteria</taxon>
        <taxon>Bacillati</taxon>
        <taxon>Bacillota</taxon>
        <taxon>Clostridia</taxon>
        <taxon>Eubacteriales</taxon>
        <taxon>Desulfitobacteriaceae</taxon>
        <taxon>Desulfosporosinus</taxon>
    </lineage>
</organism>
<feature type="transmembrane region" description="Helical" evidence="8">
    <location>
        <begin position="132"/>
        <end position="150"/>
    </location>
</feature>
<evidence type="ECO:0000256" key="4">
    <source>
        <dbReference type="ARBA" id="ARBA00022519"/>
    </source>
</evidence>
<dbReference type="PANTHER" id="PTHR43357">
    <property type="entry name" value="INNER MEMBRANE ABC TRANSPORTER PERMEASE PROTEIN YDCV"/>
    <property type="match status" value="1"/>
</dbReference>
<reference evidence="10 11" key="1">
    <citation type="submission" date="2016-09" db="EMBL/GenBank/DDBJ databases">
        <title>Complete genome of Desulfosporosinus sp. OL.</title>
        <authorList>
            <person name="Mardanov A."/>
            <person name="Beletsky A."/>
            <person name="Panova A."/>
            <person name="Karnachuk O."/>
            <person name="Ravin N."/>
        </authorList>
    </citation>
    <scope>NUCLEOTIDE SEQUENCE [LARGE SCALE GENOMIC DNA]</scope>
    <source>
        <strain evidence="10 11">OL</strain>
    </source>
</reference>
<keyword evidence="7 8" id="KW-0472">Membrane</keyword>
<accession>A0A1Q8R2G2</accession>
<evidence type="ECO:0000259" key="9">
    <source>
        <dbReference type="PROSITE" id="PS50928"/>
    </source>
</evidence>
<feature type="transmembrane region" description="Helical" evidence="8">
    <location>
        <begin position="189"/>
        <end position="211"/>
    </location>
</feature>
<feature type="domain" description="ABC transmembrane type-1" evidence="9">
    <location>
        <begin position="61"/>
        <end position="255"/>
    </location>
</feature>
<keyword evidence="3" id="KW-1003">Cell membrane</keyword>
<dbReference type="STRING" id="1888891.DSOL_0031"/>
<keyword evidence="6 8" id="KW-1133">Transmembrane helix</keyword>
<proteinExistence type="inferred from homology"/>
<feature type="transmembrane region" description="Helical" evidence="8">
    <location>
        <begin position="99"/>
        <end position="120"/>
    </location>
</feature>
<keyword evidence="2 8" id="KW-0813">Transport</keyword>
<name>A0A1Q8R2G2_9FIRM</name>
<dbReference type="SUPFAM" id="SSF161098">
    <property type="entry name" value="MetI-like"/>
    <property type="match status" value="1"/>
</dbReference>
<evidence type="ECO:0000256" key="8">
    <source>
        <dbReference type="RuleBase" id="RU363032"/>
    </source>
</evidence>
<evidence type="ECO:0000256" key="6">
    <source>
        <dbReference type="ARBA" id="ARBA00022989"/>
    </source>
</evidence>